<evidence type="ECO:0000256" key="4">
    <source>
        <dbReference type="ARBA" id="ARBA00023180"/>
    </source>
</evidence>
<dbReference type="PANTHER" id="PTHR12080:SF80">
    <property type="entry name" value="IMMUNOGLOBULIN V-SET DOMAIN-CONTAINING PROTEIN"/>
    <property type="match status" value="1"/>
</dbReference>
<dbReference type="Gene3D" id="2.60.40.10">
    <property type="entry name" value="Immunoglobulins"/>
    <property type="match status" value="1"/>
</dbReference>
<name>A0A667YR74_9TELE</name>
<dbReference type="GO" id="GO:0016020">
    <property type="term" value="C:membrane"/>
    <property type="evidence" value="ECO:0007669"/>
    <property type="project" value="UniProtKB-SubCell"/>
</dbReference>
<dbReference type="SUPFAM" id="SSF48726">
    <property type="entry name" value="Immunoglobulin"/>
    <property type="match status" value="1"/>
</dbReference>
<dbReference type="GeneTree" id="ENSGT01130000278831"/>
<feature type="transmembrane region" description="Helical" evidence="5">
    <location>
        <begin position="200"/>
        <end position="218"/>
    </location>
</feature>
<dbReference type="Ensembl" id="ENSMMDT00005029639.1">
    <property type="protein sequence ID" value="ENSMMDP00005028953.1"/>
    <property type="gene ID" value="ENSMMDG00005013781.1"/>
</dbReference>
<sequence length="284" mass="31575">MQSSSAVRSVFVLKGEDLLLDVHKPEPLAGKFVFEWKFQNTFYVARLTNGYVRITDSYKHRVKFSQENYSLELKNLQKADSGVYTAIMTVTQDQILAKYQVTVQERVSPVQLTVNSSSSDSCDVTVTCSSQDSSINCSLEGGERSEVTASAASIRVYLLNGSVICNHSNQVSWREDRMETDALCWLHAGKTLTVMNINSIVLTSLVFLFFCVGSALHFPEITCQSNSADTKKKFNSMQNVTLFWSWTGEQAPLCSFVLCSSYIITAPVPYLGGKFRFAGSCCCI</sequence>
<dbReference type="InterPro" id="IPR036179">
    <property type="entry name" value="Ig-like_dom_sf"/>
</dbReference>
<keyword evidence="4" id="KW-0325">Glycoprotein</keyword>
<reference evidence="6" key="2">
    <citation type="submission" date="2025-08" db="UniProtKB">
        <authorList>
            <consortium name="Ensembl"/>
        </authorList>
    </citation>
    <scope>IDENTIFICATION</scope>
</reference>
<dbReference type="Proteomes" id="UP000472263">
    <property type="component" value="Chromosome 17"/>
</dbReference>
<dbReference type="InterPro" id="IPR015631">
    <property type="entry name" value="CD2/SLAM_rcpt"/>
</dbReference>
<accession>A0A667YR74</accession>
<dbReference type="AlphaFoldDB" id="A0A667YR74"/>
<evidence type="ECO:0000256" key="5">
    <source>
        <dbReference type="SAM" id="Phobius"/>
    </source>
</evidence>
<dbReference type="PANTHER" id="PTHR12080">
    <property type="entry name" value="SIGNALING LYMPHOCYTIC ACTIVATION MOLECULE"/>
    <property type="match status" value="1"/>
</dbReference>
<dbReference type="InterPro" id="IPR013783">
    <property type="entry name" value="Ig-like_fold"/>
</dbReference>
<evidence type="ECO:0008006" key="8">
    <source>
        <dbReference type="Google" id="ProtNLM"/>
    </source>
</evidence>
<organism evidence="6 7">
    <name type="scientific">Myripristis murdjan</name>
    <name type="common">pinecone soldierfish</name>
    <dbReference type="NCBI Taxonomy" id="586833"/>
    <lineage>
        <taxon>Eukaryota</taxon>
        <taxon>Metazoa</taxon>
        <taxon>Chordata</taxon>
        <taxon>Craniata</taxon>
        <taxon>Vertebrata</taxon>
        <taxon>Euteleostomi</taxon>
        <taxon>Actinopterygii</taxon>
        <taxon>Neopterygii</taxon>
        <taxon>Teleostei</taxon>
        <taxon>Neoteleostei</taxon>
        <taxon>Acanthomorphata</taxon>
        <taxon>Holocentriformes</taxon>
        <taxon>Holocentridae</taxon>
        <taxon>Myripristis</taxon>
    </lineage>
</organism>
<evidence type="ECO:0000313" key="6">
    <source>
        <dbReference type="Ensembl" id="ENSMMDP00005028953.1"/>
    </source>
</evidence>
<reference evidence="6" key="1">
    <citation type="submission" date="2019-06" db="EMBL/GenBank/DDBJ databases">
        <authorList>
            <consortium name="Wellcome Sanger Institute Data Sharing"/>
        </authorList>
    </citation>
    <scope>NUCLEOTIDE SEQUENCE [LARGE SCALE GENOMIC DNA]</scope>
</reference>
<keyword evidence="3 5" id="KW-0472">Membrane</keyword>
<reference evidence="6" key="3">
    <citation type="submission" date="2025-09" db="UniProtKB">
        <authorList>
            <consortium name="Ensembl"/>
        </authorList>
    </citation>
    <scope>IDENTIFICATION</scope>
</reference>
<keyword evidence="2" id="KW-0732">Signal</keyword>
<keyword evidence="5" id="KW-1133">Transmembrane helix</keyword>
<keyword evidence="5" id="KW-0812">Transmembrane</keyword>
<evidence type="ECO:0000256" key="1">
    <source>
        <dbReference type="ARBA" id="ARBA00004370"/>
    </source>
</evidence>
<comment type="subcellular location">
    <subcellularLocation>
        <location evidence="1">Membrane</location>
    </subcellularLocation>
</comment>
<evidence type="ECO:0000256" key="2">
    <source>
        <dbReference type="ARBA" id="ARBA00022729"/>
    </source>
</evidence>
<dbReference type="InParanoid" id="A0A667YR74"/>
<protein>
    <recommendedName>
        <fullName evidence="8">Immunoglobulin subtype domain-containing protein</fullName>
    </recommendedName>
</protein>
<proteinExistence type="predicted"/>
<keyword evidence="7" id="KW-1185">Reference proteome</keyword>
<evidence type="ECO:0000313" key="7">
    <source>
        <dbReference type="Proteomes" id="UP000472263"/>
    </source>
</evidence>
<evidence type="ECO:0000256" key="3">
    <source>
        <dbReference type="ARBA" id="ARBA00023136"/>
    </source>
</evidence>